<name>A0A8S2F2F6_9BILA</name>
<dbReference type="Proteomes" id="UP000677228">
    <property type="component" value="Unassembled WGS sequence"/>
</dbReference>
<gene>
    <name evidence="1" type="ORF">OVA965_LOCUS31285</name>
    <name evidence="2" type="ORF">TMI583_LOCUS32109</name>
</gene>
<organism evidence="1 3">
    <name type="scientific">Didymodactylos carnosus</name>
    <dbReference type="NCBI Taxonomy" id="1234261"/>
    <lineage>
        <taxon>Eukaryota</taxon>
        <taxon>Metazoa</taxon>
        <taxon>Spiralia</taxon>
        <taxon>Gnathifera</taxon>
        <taxon>Rotifera</taxon>
        <taxon>Eurotatoria</taxon>
        <taxon>Bdelloidea</taxon>
        <taxon>Philodinida</taxon>
        <taxon>Philodinidae</taxon>
        <taxon>Didymodactylos</taxon>
    </lineage>
</organism>
<evidence type="ECO:0000313" key="3">
    <source>
        <dbReference type="Proteomes" id="UP000677228"/>
    </source>
</evidence>
<protein>
    <submittedName>
        <fullName evidence="1">Uncharacterized protein</fullName>
    </submittedName>
</protein>
<evidence type="ECO:0000313" key="1">
    <source>
        <dbReference type="EMBL" id="CAF1362028.1"/>
    </source>
</evidence>
<evidence type="ECO:0000313" key="2">
    <source>
        <dbReference type="EMBL" id="CAF4171900.1"/>
    </source>
</evidence>
<dbReference type="Proteomes" id="UP000682733">
    <property type="component" value="Unassembled WGS sequence"/>
</dbReference>
<accession>A0A8S2F2F6</accession>
<sequence length="218" mass="25186">SLSMSEEGEYKPKENFENYIKYYYCREYRRTYPGIHQDLHDQIQTWFLQSVEKKSINTKYNTTTTTYFIEENEKCVNEINRFKLMKKSRISDPSRILTNKEEVQMMMSIDVCNIRKFGELTSEKKITSGTASILSTSAEDTVKTQKLTTEMNSVQANLKSIPEAHRGDTSSQKVATHIPKMNHIVYAQGSSSSEARAKLQCEFNRHLLSRTSYSRSSG</sequence>
<dbReference type="AlphaFoldDB" id="A0A8S2F2F6"/>
<proteinExistence type="predicted"/>
<dbReference type="EMBL" id="CAJNOK010023393">
    <property type="protein sequence ID" value="CAF1362028.1"/>
    <property type="molecule type" value="Genomic_DNA"/>
</dbReference>
<comment type="caution">
    <text evidence="1">The sequence shown here is derived from an EMBL/GenBank/DDBJ whole genome shotgun (WGS) entry which is preliminary data.</text>
</comment>
<feature type="non-terminal residue" evidence="1">
    <location>
        <position position="1"/>
    </location>
</feature>
<dbReference type="EMBL" id="CAJOBA010045045">
    <property type="protein sequence ID" value="CAF4171900.1"/>
    <property type="molecule type" value="Genomic_DNA"/>
</dbReference>
<reference evidence="1" key="1">
    <citation type="submission" date="2021-02" db="EMBL/GenBank/DDBJ databases">
        <authorList>
            <person name="Nowell W R."/>
        </authorList>
    </citation>
    <scope>NUCLEOTIDE SEQUENCE</scope>
</reference>